<dbReference type="EMBL" id="JAWJYN010000001">
    <property type="protein sequence ID" value="MDZ8161183.1"/>
    <property type="molecule type" value="Genomic_DNA"/>
</dbReference>
<name>A0ABU5N502_9MICO</name>
<dbReference type="Gene3D" id="1.10.357.10">
    <property type="entry name" value="Tetracycline Repressor, domain 2"/>
    <property type="match status" value="1"/>
</dbReference>
<keyword evidence="7" id="KW-1185">Reference proteome</keyword>
<comment type="caution">
    <text evidence="6">The sequence shown here is derived from an EMBL/GenBank/DDBJ whole genome shotgun (WGS) entry which is preliminary data.</text>
</comment>
<organism evidence="6 7">
    <name type="scientific">Microbacterium aquimaris</name>
    <dbReference type="NCBI Taxonomy" id="459816"/>
    <lineage>
        <taxon>Bacteria</taxon>
        <taxon>Bacillati</taxon>
        <taxon>Actinomycetota</taxon>
        <taxon>Actinomycetes</taxon>
        <taxon>Micrococcales</taxon>
        <taxon>Microbacteriaceae</taxon>
        <taxon>Microbacterium</taxon>
    </lineage>
</organism>
<feature type="domain" description="HTH tetR-type" evidence="5">
    <location>
        <begin position="4"/>
        <end position="64"/>
    </location>
</feature>
<evidence type="ECO:0000256" key="4">
    <source>
        <dbReference type="PROSITE-ProRule" id="PRU00335"/>
    </source>
</evidence>
<feature type="DNA-binding region" description="H-T-H motif" evidence="4">
    <location>
        <begin position="27"/>
        <end position="46"/>
    </location>
</feature>
<sequence>MTDSPERARLLGLTTDLILREGVVDMSLSAIARGIGSNNRMVLYYFGSKQDLLDEASRAAFDRFPRLRDMFTRLAADGPLEDRLLEVWEDLSAPENHAFLRLFFQQFGTVMRDQDGWSAFTDRIAHEWIDATAEVLRREGFDALGARTAAMQLVGLWRGLQFLTLTGVDPEELRAANRATVQAVLTRR</sequence>
<keyword evidence="1" id="KW-0805">Transcription regulation</keyword>
<dbReference type="Proteomes" id="UP001291912">
    <property type="component" value="Unassembled WGS sequence"/>
</dbReference>
<dbReference type="InterPro" id="IPR001647">
    <property type="entry name" value="HTH_TetR"/>
</dbReference>
<reference evidence="6 7" key="1">
    <citation type="submission" date="2023-10" db="EMBL/GenBank/DDBJ databases">
        <title>Microbacterium xanthum sp. nov., isolated from seaweed.</title>
        <authorList>
            <person name="Lee S.D."/>
        </authorList>
    </citation>
    <scope>NUCLEOTIDE SEQUENCE [LARGE SCALE GENOMIC DNA]</scope>
    <source>
        <strain evidence="6 7">KCTC 19124</strain>
    </source>
</reference>
<accession>A0ABU5N502</accession>
<evidence type="ECO:0000259" key="5">
    <source>
        <dbReference type="PROSITE" id="PS50977"/>
    </source>
</evidence>
<keyword evidence="2 4" id="KW-0238">DNA-binding</keyword>
<dbReference type="InterPro" id="IPR050109">
    <property type="entry name" value="HTH-type_TetR-like_transc_reg"/>
</dbReference>
<evidence type="ECO:0000313" key="6">
    <source>
        <dbReference type="EMBL" id="MDZ8161183.1"/>
    </source>
</evidence>
<gene>
    <name evidence="6" type="ORF">R2Q92_04990</name>
</gene>
<dbReference type="Pfam" id="PF00440">
    <property type="entry name" value="TetR_N"/>
    <property type="match status" value="1"/>
</dbReference>
<evidence type="ECO:0000256" key="1">
    <source>
        <dbReference type="ARBA" id="ARBA00023015"/>
    </source>
</evidence>
<dbReference type="InterPro" id="IPR009057">
    <property type="entry name" value="Homeodomain-like_sf"/>
</dbReference>
<dbReference type="PANTHER" id="PTHR30055">
    <property type="entry name" value="HTH-TYPE TRANSCRIPTIONAL REGULATOR RUTR"/>
    <property type="match status" value="1"/>
</dbReference>
<dbReference type="SUPFAM" id="SSF46689">
    <property type="entry name" value="Homeodomain-like"/>
    <property type="match status" value="1"/>
</dbReference>
<keyword evidence="3" id="KW-0804">Transcription</keyword>
<proteinExistence type="predicted"/>
<protein>
    <submittedName>
        <fullName evidence="6">TetR/AcrR family transcriptional regulator</fullName>
    </submittedName>
</protein>
<dbReference type="PANTHER" id="PTHR30055:SF234">
    <property type="entry name" value="HTH-TYPE TRANSCRIPTIONAL REGULATOR BETI"/>
    <property type="match status" value="1"/>
</dbReference>
<evidence type="ECO:0000256" key="3">
    <source>
        <dbReference type="ARBA" id="ARBA00023163"/>
    </source>
</evidence>
<dbReference type="PROSITE" id="PS50977">
    <property type="entry name" value="HTH_TETR_2"/>
    <property type="match status" value="1"/>
</dbReference>
<evidence type="ECO:0000313" key="7">
    <source>
        <dbReference type="Proteomes" id="UP001291912"/>
    </source>
</evidence>
<dbReference type="RefSeq" id="WP_194423826.1">
    <property type="nucleotide sequence ID" value="NZ_BAAAPT010000001.1"/>
</dbReference>
<evidence type="ECO:0000256" key="2">
    <source>
        <dbReference type="ARBA" id="ARBA00023125"/>
    </source>
</evidence>